<feature type="transmembrane region" description="Helical" evidence="8">
    <location>
        <begin position="12"/>
        <end position="30"/>
    </location>
</feature>
<protein>
    <submittedName>
        <fullName evidence="9">Spore germination protein KB</fullName>
    </submittedName>
</protein>
<dbReference type="PANTHER" id="PTHR34975:SF2">
    <property type="entry name" value="SPORE GERMINATION PROTEIN A2"/>
    <property type="match status" value="1"/>
</dbReference>
<feature type="transmembrane region" description="Helical" evidence="8">
    <location>
        <begin position="77"/>
        <end position="95"/>
    </location>
</feature>
<keyword evidence="7 8" id="KW-0472">Membrane</keyword>
<evidence type="ECO:0000256" key="3">
    <source>
        <dbReference type="ARBA" id="ARBA00022448"/>
    </source>
</evidence>
<dbReference type="NCBIfam" id="TIGR00912">
    <property type="entry name" value="2A0309"/>
    <property type="match status" value="1"/>
</dbReference>
<comment type="caution">
    <text evidence="9">The sequence shown here is derived from an EMBL/GenBank/DDBJ whole genome shotgun (WGS) entry which is preliminary data.</text>
</comment>
<keyword evidence="3" id="KW-0813">Transport</keyword>
<feature type="transmembrane region" description="Helical" evidence="8">
    <location>
        <begin position="143"/>
        <end position="165"/>
    </location>
</feature>
<evidence type="ECO:0000256" key="1">
    <source>
        <dbReference type="ARBA" id="ARBA00004141"/>
    </source>
</evidence>
<keyword evidence="10" id="KW-1185">Reference proteome</keyword>
<evidence type="ECO:0000256" key="7">
    <source>
        <dbReference type="ARBA" id="ARBA00023136"/>
    </source>
</evidence>
<keyword evidence="6 8" id="KW-1133">Transmembrane helix</keyword>
<dbReference type="EMBL" id="JAUSTZ010000009">
    <property type="protein sequence ID" value="MDQ0227518.1"/>
    <property type="molecule type" value="Genomic_DNA"/>
</dbReference>
<comment type="subcellular location">
    <subcellularLocation>
        <location evidence="1">Membrane</location>
        <topology evidence="1">Multi-pass membrane protein</topology>
    </subcellularLocation>
</comment>
<evidence type="ECO:0000256" key="5">
    <source>
        <dbReference type="ARBA" id="ARBA00022692"/>
    </source>
</evidence>
<dbReference type="Pfam" id="PF03845">
    <property type="entry name" value="Spore_permease"/>
    <property type="match status" value="1"/>
</dbReference>
<organism evidence="9 10">
    <name type="scientific">Metabacillus niabensis</name>
    <dbReference type="NCBI Taxonomy" id="324854"/>
    <lineage>
        <taxon>Bacteria</taxon>
        <taxon>Bacillati</taxon>
        <taxon>Bacillota</taxon>
        <taxon>Bacilli</taxon>
        <taxon>Bacillales</taxon>
        <taxon>Bacillaceae</taxon>
        <taxon>Metabacillus</taxon>
    </lineage>
</organism>
<feature type="transmembrane region" description="Helical" evidence="8">
    <location>
        <begin position="36"/>
        <end position="57"/>
    </location>
</feature>
<accession>A0ABT9Z5I5</accession>
<evidence type="ECO:0000256" key="4">
    <source>
        <dbReference type="ARBA" id="ARBA00022544"/>
    </source>
</evidence>
<dbReference type="RefSeq" id="WP_174881245.1">
    <property type="nucleotide sequence ID" value="NZ_CADEPK010000332.1"/>
</dbReference>
<reference evidence="9 10" key="1">
    <citation type="submission" date="2023-07" db="EMBL/GenBank/DDBJ databases">
        <title>Genomic Encyclopedia of Type Strains, Phase IV (KMG-IV): sequencing the most valuable type-strain genomes for metagenomic binning, comparative biology and taxonomic classification.</title>
        <authorList>
            <person name="Goeker M."/>
        </authorList>
    </citation>
    <scope>NUCLEOTIDE SEQUENCE [LARGE SCALE GENOMIC DNA]</scope>
    <source>
        <strain evidence="9 10">DSM 17723</strain>
    </source>
</reference>
<keyword evidence="4" id="KW-0309">Germination</keyword>
<feature type="transmembrane region" description="Helical" evidence="8">
    <location>
        <begin position="306"/>
        <end position="326"/>
    </location>
</feature>
<comment type="similarity">
    <text evidence="2">Belongs to the amino acid-polyamine-organocation (APC) superfamily. Spore germination protein (SGP) (TC 2.A.3.9) family.</text>
</comment>
<evidence type="ECO:0000313" key="9">
    <source>
        <dbReference type="EMBL" id="MDQ0227518.1"/>
    </source>
</evidence>
<feature type="transmembrane region" description="Helical" evidence="8">
    <location>
        <begin position="220"/>
        <end position="240"/>
    </location>
</feature>
<dbReference type="Proteomes" id="UP001232245">
    <property type="component" value="Unassembled WGS sequence"/>
</dbReference>
<dbReference type="InterPro" id="IPR004761">
    <property type="entry name" value="Spore_GerAB"/>
</dbReference>
<name>A0ABT9Z5I5_9BACI</name>
<evidence type="ECO:0000256" key="8">
    <source>
        <dbReference type="SAM" id="Phobius"/>
    </source>
</evidence>
<feature type="transmembrane region" description="Helical" evidence="8">
    <location>
        <begin position="269"/>
        <end position="294"/>
    </location>
</feature>
<feature type="transmembrane region" description="Helical" evidence="8">
    <location>
        <begin position="185"/>
        <end position="208"/>
    </location>
</feature>
<sequence length="368" mass="41180">MPKERISSLQLFFVIVCFQIGNTFMYNIGSGAKQDAWVVFLLSMLGGLFLMYVYIKLCGYYPGDSLIELIPKIIGKFLSYPIILAYIIYFTYLAAKACRDFGELISATILDETPMEVVIGSFMILMIYCLRGGVEVFGRMGEVVFPVYIIAITVVWILLSTVDQFTLENLTPVLGNGIKPVLNEVFPTVLTFPFGESVIITMFFPFLVKGSNLKKVGFAAIMMTTFLLIMNIIMVISVLGPEIYRDQFFPLLSATRMISIADFLERFDALIILMMVAGVFFKVGGWTYGAASGIAQVLKLKHNRSILLGLGSVIAPLSLIISSNQIEYNEIGLEIVPVYFHIPLQIIIPLLLLIIAMIRNKMNKKRSK</sequence>
<proteinExistence type="inferred from homology"/>
<feature type="transmembrane region" description="Helical" evidence="8">
    <location>
        <begin position="338"/>
        <end position="358"/>
    </location>
</feature>
<evidence type="ECO:0000256" key="6">
    <source>
        <dbReference type="ARBA" id="ARBA00022989"/>
    </source>
</evidence>
<evidence type="ECO:0000313" key="10">
    <source>
        <dbReference type="Proteomes" id="UP001232245"/>
    </source>
</evidence>
<gene>
    <name evidence="9" type="ORF">J2S02_003863</name>
</gene>
<dbReference type="PANTHER" id="PTHR34975">
    <property type="entry name" value="SPORE GERMINATION PROTEIN A2"/>
    <property type="match status" value="1"/>
</dbReference>
<keyword evidence="5 8" id="KW-0812">Transmembrane</keyword>
<evidence type="ECO:0000256" key="2">
    <source>
        <dbReference type="ARBA" id="ARBA00007998"/>
    </source>
</evidence>
<feature type="transmembrane region" description="Helical" evidence="8">
    <location>
        <begin position="115"/>
        <end position="131"/>
    </location>
</feature>